<reference evidence="1 2" key="1">
    <citation type="submission" date="2019-10" db="EMBL/GenBank/DDBJ databases">
        <title>Complete genome sequences for adaption low water activity.</title>
        <authorList>
            <person name="Zhao L."/>
            <person name="Zhong J."/>
        </authorList>
    </citation>
    <scope>NUCLEOTIDE SEQUENCE [LARGE SCALE GENOMIC DNA]</scope>
    <source>
        <strain evidence="1 2">FDU301</strain>
        <plasmid evidence="2">pfdu301a</plasmid>
    </source>
</reference>
<geneLocation type="plasmid" evidence="2">
    <name>pfdu301a</name>
</geneLocation>
<organism evidence="1 2">
    <name type="scientific">Priestia megaterium</name>
    <name type="common">Bacillus megaterium</name>
    <dbReference type="NCBI Taxonomy" id="1404"/>
    <lineage>
        <taxon>Bacteria</taxon>
        <taxon>Bacillati</taxon>
        <taxon>Bacillota</taxon>
        <taxon>Bacilli</taxon>
        <taxon>Bacillales</taxon>
        <taxon>Bacillaceae</taxon>
        <taxon>Priestia</taxon>
    </lineage>
</organism>
<evidence type="ECO:0000313" key="2">
    <source>
        <dbReference type="Proteomes" id="UP000501076"/>
    </source>
</evidence>
<accession>A0A6M6E181</accession>
<evidence type="ECO:0000313" key="1">
    <source>
        <dbReference type="EMBL" id="QJX80811.1"/>
    </source>
</evidence>
<name>A0A6M6E181_PRIMG</name>
<sequence>MIVRKAKFIFILGTGVVLGAGTMWAGNNVTNIWHQFFPEKVEAQTEEKPEEPIKYYKERLSNEDLGKVQEISLLFTYGKAYSVSEHIDLVKLAYDGETDDPNAIKKGYKTTVNWLDKKWRERAILFDVNSLTLMGYYTNGFGIDDLRYNPGNKTLYVKPPQLQMAVLTDYSNTHPSEGLVTSMFNPVEISEIDAYHKRTKDRIVKKFSTKEQREAAYELTNKDLEKKLLHNKNLSIDVEHVVFEENRQKINVINDALELHELATFKNVKNNDPMEVLKKQEEAKKKKEEAKDK</sequence>
<proteinExistence type="predicted"/>
<dbReference type="EMBL" id="CP045273">
    <property type="protein sequence ID" value="QJX80811.1"/>
    <property type="molecule type" value="Genomic_DNA"/>
</dbReference>
<dbReference type="RefSeq" id="WP_171778810.1">
    <property type="nucleotide sequence ID" value="NZ_CP045273.1"/>
</dbReference>
<dbReference type="Proteomes" id="UP000501076">
    <property type="component" value="Plasmid pFDU301A"/>
</dbReference>
<keyword evidence="1" id="KW-0614">Plasmid</keyword>
<dbReference type="AlphaFoldDB" id="A0A6M6E181"/>
<protein>
    <submittedName>
        <fullName evidence="1">Uncharacterized protein</fullName>
    </submittedName>
</protein>
<gene>
    <name evidence="1" type="ORF">FDZ14_32495</name>
</gene>